<gene>
    <name evidence="1" type="ORF">CTAYLR_008684</name>
</gene>
<dbReference type="PANTHER" id="PTHR34123">
    <property type="entry name" value="OS04G0578200 PROTEIN"/>
    <property type="match status" value="1"/>
</dbReference>
<dbReference type="InterPro" id="IPR018790">
    <property type="entry name" value="DUF2358"/>
</dbReference>
<dbReference type="PANTHER" id="PTHR34123:SF3">
    <property type="entry name" value="SNOAL-LIKE DOMAIN-CONTAINING PROTEIN"/>
    <property type="match status" value="1"/>
</dbReference>
<name>A0AAD7XRW8_9STRA</name>
<keyword evidence="2" id="KW-1185">Reference proteome</keyword>
<dbReference type="Proteomes" id="UP001230188">
    <property type="component" value="Unassembled WGS sequence"/>
</dbReference>
<organism evidence="1 2">
    <name type="scientific">Chrysophaeum taylorii</name>
    <dbReference type="NCBI Taxonomy" id="2483200"/>
    <lineage>
        <taxon>Eukaryota</taxon>
        <taxon>Sar</taxon>
        <taxon>Stramenopiles</taxon>
        <taxon>Ochrophyta</taxon>
        <taxon>Pelagophyceae</taxon>
        <taxon>Pelagomonadales</taxon>
        <taxon>Pelagomonadaceae</taxon>
        <taxon>Chrysophaeum</taxon>
    </lineage>
</organism>
<dbReference type="SUPFAM" id="SSF54427">
    <property type="entry name" value="NTF2-like"/>
    <property type="match status" value="1"/>
</dbReference>
<dbReference type="Gene3D" id="3.10.450.50">
    <property type="match status" value="1"/>
</dbReference>
<dbReference type="AlphaFoldDB" id="A0AAD7XRW8"/>
<reference evidence="1" key="1">
    <citation type="submission" date="2023-01" db="EMBL/GenBank/DDBJ databases">
        <title>Metagenome sequencing of chrysophaentin producing Chrysophaeum taylorii.</title>
        <authorList>
            <person name="Davison J."/>
            <person name="Bewley C."/>
        </authorList>
    </citation>
    <scope>NUCLEOTIDE SEQUENCE</scope>
    <source>
        <strain evidence="1">NIES-1699</strain>
    </source>
</reference>
<evidence type="ECO:0000313" key="1">
    <source>
        <dbReference type="EMBL" id="KAJ8613897.1"/>
    </source>
</evidence>
<dbReference type="InterPro" id="IPR032710">
    <property type="entry name" value="NTF2-like_dom_sf"/>
</dbReference>
<proteinExistence type="predicted"/>
<sequence>MFLVLCAAQALIVQSPVQRALREAEGRLEEIRCPFWRRRAGDALETIGRFLASRHKTLLPAYGCGGEKRTHREVCAVMEDVYAEFTKRRYYVTGRLDASLYARDCVFDGPDPDMPVRGPEKFADALSGLFDHRSKCDLLSLEAGDNLTITALWRLEGVLRLPWRPSVKPFLGQTTYTLDEEGLIDTHIERWSISAFDAFASTLVPRILPGAPPAPPTSVLVADIPRAKALLI</sequence>
<accession>A0AAD7XRW8</accession>
<dbReference type="Pfam" id="PF10184">
    <property type="entry name" value="DUF2358"/>
    <property type="match status" value="1"/>
</dbReference>
<protein>
    <submittedName>
        <fullName evidence="1">Uncharacterized protein</fullName>
    </submittedName>
</protein>
<evidence type="ECO:0000313" key="2">
    <source>
        <dbReference type="Proteomes" id="UP001230188"/>
    </source>
</evidence>
<comment type="caution">
    <text evidence="1">The sequence shown here is derived from an EMBL/GenBank/DDBJ whole genome shotgun (WGS) entry which is preliminary data.</text>
</comment>
<dbReference type="EMBL" id="JAQMWT010000020">
    <property type="protein sequence ID" value="KAJ8613897.1"/>
    <property type="molecule type" value="Genomic_DNA"/>
</dbReference>